<evidence type="ECO:0000256" key="2">
    <source>
        <dbReference type="ARBA" id="ARBA00023157"/>
    </source>
</evidence>
<dbReference type="PANTHER" id="PTHR13814">
    <property type="entry name" value="FETUIN"/>
    <property type="match status" value="1"/>
</dbReference>
<protein>
    <recommendedName>
        <fullName evidence="5">Cystatin domain-containing protein</fullName>
    </recommendedName>
</protein>
<dbReference type="GO" id="GO:0005576">
    <property type="term" value="C:extracellular region"/>
    <property type="evidence" value="ECO:0007669"/>
    <property type="project" value="TreeGrafter"/>
</dbReference>
<keyword evidence="1" id="KW-0732">Signal</keyword>
<dbReference type="InterPro" id="IPR050735">
    <property type="entry name" value="Kininogen_Fetuin_HRG"/>
</dbReference>
<dbReference type="InterPro" id="IPR046350">
    <property type="entry name" value="Cystatin_sf"/>
</dbReference>
<dbReference type="Pfam" id="PF00031">
    <property type="entry name" value="Cystatin"/>
    <property type="match status" value="1"/>
</dbReference>
<reference evidence="6" key="2">
    <citation type="submission" date="2025-09" db="UniProtKB">
        <authorList>
            <consortium name="Ensembl"/>
        </authorList>
    </citation>
    <scope>IDENTIFICATION</scope>
</reference>
<evidence type="ECO:0000256" key="1">
    <source>
        <dbReference type="ARBA" id="ARBA00022729"/>
    </source>
</evidence>
<evidence type="ECO:0000313" key="6">
    <source>
        <dbReference type="Ensembl" id="ENSLLEP00000010169.1"/>
    </source>
</evidence>
<dbReference type="InterPro" id="IPR000010">
    <property type="entry name" value="Cystatin_dom"/>
</dbReference>
<dbReference type="GO" id="GO:0004869">
    <property type="term" value="F:cysteine-type endopeptidase inhibitor activity"/>
    <property type="evidence" value="ECO:0007669"/>
    <property type="project" value="InterPro"/>
</dbReference>
<evidence type="ECO:0000256" key="3">
    <source>
        <dbReference type="ARBA" id="ARBA00023180"/>
    </source>
</evidence>
<organism evidence="6 7">
    <name type="scientific">Leptobrachium leishanense</name>
    <name type="common">Leishan spiny toad</name>
    <dbReference type="NCBI Taxonomy" id="445787"/>
    <lineage>
        <taxon>Eukaryota</taxon>
        <taxon>Metazoa</taxon>
        <taxon>Chordata</taxon>
        <taxon>Craniata</taxon>
        <taxon>Vertebrata</taxon>
        <taxon>Euteleostomi</taxon>
        <taxon>Amphibia</taxon>
        <taxon>Batrachia</taxon>
        <taxon>Anura</taxon>
        <taxon>Pelobatoidea</taxon>
        <taxon>Megophryidae</taxon>
        <taxon>Leptobrachium</taxon>
    </lineage>
</organism>
<feature type="domain" description="Cystatin" evidence="5">
    <location>
        <begin position="41"/>
        <end position="152"/>
    </location>
</feature>
<dbReference type="Proteomes" id="UP000694569">
    <property type="component" value="Unplaced"/>
</dbReference>
<keyword evidence="2" id="KW-1015">Disulfide bond</keyword>
<sequence length="280" mass="32079">MSQVFGQCKAILNINKLRKTQKLLRYNCTMSPVPSAELHRLCPDCPAMAKQIFPEDIALADQLVEIYNKENNYIRFFKTYHVERESLQWVFALSVYLQFSIKETNCSKNQDNVDISNCDFLPDKDAKVGFCNGNTFRHPENGEKSSVSCELYKPRDRGGAYHEGDGGCVHKKENTQIGHPDVPAQNDEHYEKEGADAETFGSSSEEQIGKNHHNCRPKGSVEMIFLEEKEILPEPIIVPDKRHPTEFPDSNSPLETCPGKPNRDIEMIEKYFPEEKERKH</sequence>
<proteinExistence type="predicted"/>
<feature type="region of interest" description="Disordered" evidence="4">
    <location>
        <begin position="237"/>
        <end position="262"/>
    </location>
</feature>
<evidence type="ECO:0000259" key="5">
    <source>
        <dbReference type="SMART" id="SM00043"/>
    </source>
</evidence>
<reference evidence="6" key="1">
    <citation type="submission" date="2025-08" db="UniProtKB">
        <authorList>
            <consortium name="Ensembl"/>
        </authorList>
    </citation>
    <scope>IDENTIFICATION</scope>
</reference>
<keyword evidence="7" id="KW-1185">Reference proteome</keyword>
<evidence type="ECO:0000313" key="7">
    <source>
        <dbReference type="Proteomes" id="UP000694569"/>
    </source>
</evidence>
<evidence type="ECO:0000256" key="4">
    <source>
        <dbReference type="SAM" id="MobiDB-lite"/>
    </source>
</evidence>
<dbReference type="PANTHER" id="PTHR13814:SF18">
    <property type="entry name" value="FETUIN-B"/>
    <property type="match status" value="1"/>
</dbReference>
<dbReference type="SMART" id="SM00043">
    <property type="entry name" value="CY"/>
    <property type="match status" value="1"/>
</dbReference>
<name>A0A8C5MAA5_9ANUR</name>
<dbReference type="SUPFAM" id="SSF54403">
    <property type="entry name" value="Cystatin/monellin"/>
    <property type="match status" value="1"/>
</dbReference>
<dbReference type="CDD" id="cd00042">
    <property type="entry name" value="CY"/>
    <property type="match status" value="1"/>
</dbReference>
<keyword evidence="3" id="KW-0325">Glycoprotein</keyword>
<dbReference type="Ensembl" id="ENSLLET00000010563.1">
    <property type="protein sequence ID" value="ENSLLEP00000010169.1"/>
    <property type="gene ID" value="ENSLLEG00000006463.1"/>
</dbReference>
<accession>A0A8C5MAA5</accession>
<dbReference type="AlphaFoldDB" id="A0A8C5MAA5"/>
<dbReference type="Gene3D" id="3.10.450.10">
    <property type="match status" value="1"/>
</dbReference>
<dbReference type="GeneTree" id="ENSGT00950000182930"/>